<reference evidence="2 3" key="1">
    <citation type="journal article" date="2021" name="Nat. Plants">
        <title>The Taxus genome provides insights into paclitaxel biosynthesis.</title>
        <authorList>
            <person name="Xiong X."/>
            <person name="Gou J."/>
            <person name="Liao Q."/>
            <person name="Li Y."/>
            <person name="Zhou Q."/>
            <person name="Bi G."/>
            <person name="Li C."/>
            <person name="Du R."/>
            <person name="Wang X."/>
            <person name="Sun T."/>
            <person name="Guo L."/>
            <person name="Liang H."/>
            <person name="Lu P."/>
            <person name="Wu Y."/>
            <person name="Zhang Z."/>
            <person name="Ro D.K."/>
            <person name="Shang Y."/>
            <person name="Huang S."/>
            <person name="Yan J."/>
        </authorList>
    </citation>
    <scope>NUCLEOTIDE SEQUENCE [LARGE SCALE GENOMIC DNA]</scope>
    <source>
        <strain evidence="2">Ta-2019</strain>
    </source>
</reference>
<proteinExistence type="predicted"/>
<dbReference type="AlphaFoldDB" id="A0AA38G0S6"/>
<evidence type="ECO:0000313" key="3">
    <source>
        <dbReference type="Proteomes" id="UP000824469"/>
    </source>
</evidence>
<dbReference type="EMBL" id="JAHRHJ020000006">
    <property type="protein sequence ID" value="KAH9312943.1"/>
    <property type="molecule type" value="Genomic_DNA"/>
</dbReference>
<organism evidence="2 3">
    <name type="scientific">Taxus chinensis</name>
    <name type="common">Chinese yew</name>
    <name type="synonym">Taxus wallichiana var. chinensis</name>
    <dbReference type="NCBI Taxonomy" id="29808"/>
    <lineage>
        <taxon>Eukaryota</taxon>
        <taxon>Viridiplantae</taxon>
        <taxon>Streptophyta</taxon>
        <taxon>Embryophyta</taxon>
        <taxon>Tracheophyta</taxon>
        <taxon>Spermatophyta</taxon>
        <taxon>Pinopsida</taxon>
        <taxon>Pinidae</taxon>
        <taxon>Conifers II</taxon>
        <taxon>Cupressales</taxon>
        <taxon>Taxaceae</taxon>
        <taxon>Taxus</taxon>
    </lineage>
</organism>
<gene>
    <name evidence="2" type="ORF">KI387_027978</name>
</gene>
<name>A0AA38G0S6_TAXCH</name>
<dbReference type="Proteomes" id="UP000824469">
    <property type="component" value="Unassembled WGS sequence"/>
</dbReference>
<keyword evidence="3" id="KW-1185">Reference proteome</keyword>
<evidence type="ECO:0000256" key="1">
    <source>
        <dbReference type="SAM" id="MobiDB-lite"/>
    </source>
</evidence>
<sequence>MQIQMKSSESVWDCGSSLYDSFELSVFSEQLNRAMAEGEEREGLSSSSCIMKDAGRARSVSMPHYAAKREDRPLPSKTSTRFGIPKSVQRLFTRAFHTKAKHGTKPNDFHSKLGNGSGRYFLTS</sequence>
<accession>A0AA38G0S6</accession>
<dbReference type="PANTHER" id="PTHR33978:SF4">
    <property type="entry name" value="SERINE_THREONINE-KINASE"/>
    <property type="match status" value="1"/>
</dbReference>
<evidence type="ECO:0000313" key="2">
    <source>
        <dbReference type="EMBL" id="KAH9312943.1"/>
    </source>
</evidence>
<comment type="caution">
    <text evidence="2">The sequence shown here is derived from an EMBL/GenBank/DDBJ whole genome shotgun (WGS) entry which is preliminary data.</text>
</comment>
<protein>
    <submittedName>
        <fullName evidence="2">Uncharacterized protein</fullName>
    </submittedName>
</protein>
<feature type="non-terminal residue" evidence="2">
    <location>
        <position position="124"/>
    </location>
</feature>
<dbReference type="PANTHER" id="PTHR33978">
    <property type="entry name" value="SERINE/THREONINE-KINASE"/>
    <property type="match status" value="1"/>
</dbReference>
<feature type="region of interest" description="Disordered" evidence="1">
    <location>
        <begin position="60"/>
        <end position="81"/>
    </location>
</feature>